<evidence type="ECO:0000256" key="1">
    <source>
        <dbReference type="ARBA" id="ARBA00001206"/>
    </source>
</evidence>
<evidence type="ECO:0000256" key="12">
    <source>
        <dbReference type="ARBA" id="ARBA00022958"/>
    </source>
</evidence>
<name>A0A7M1XJQ3_9SPIR</name>
<evidence type="ECO:0000256" key="16">
    <source>
        <dbReference type="HAMAP-Rule" id="MF_01274"/>
    </source>
</evidence>
<evidence type="ECO:0000256" key="9">
    <source>
        <dbReference type="ARBA" id="ARBA00022741"/>
    </source>
</evidence>
<evidence type="ECO:0000256" key="15">
    <source>
        <dbReference type="ARBA" id="ARBA00040883"/>
    </source>
</evidence>
<gene>
    <name evidence="16" type="primary">coaX</name>
    <name evidence="17" type="ORF">DYE49_01595</name>
</gene>
<comment type="similarity">
    <text evidence="14 16">Belongs to the type III pantothenate kinase family.</text>
</comment>
<comment type="pathway">
    <text evidence="4 16">Cofactor biosynthesis; coenzyme A biosynthesis; CoA from (R)-pantothenate: step 1/5.</text>
</comment>
<reference evidence="17 18" key="1">
    <citation type="submission" date="2018-08" db="EMBL/GenBank/DDBJ databases">
        <title>The first complete genome of Treponema rectale (CHPAT), a commensal spirochete of the bovine rectum.</title>
        <authorList>
            <person name="Staton G.J."/>
            <person name="Clegg S.R."/>
            <person name="Carter S.D."/>
            <person name="Radford A.D."/>
            <person name="Darby A."/>
            <person name="Hall N."/>
            <person name="Birtles R.J."/>
            <person name="Evans N.J."/>
        </authorList>
    </citation>
    <scope>NUCLEOTIDE SEQUENCE [LARGE SCALE GENOMIC DNA]</scope>
    <source>
        <strain evidence="17 18">CHPA</strain>
    </source>
</reference>
<evidence type="ECO:0000256" key="4">
    <source>
        <dbReference type="ARBA" id="ARBA00005225"/>
    </source>
</evidence>
<comment type="cofactor">
    <cofactor evidence="16">
        <name>NH4(+)</name>
        <dbReference type="ChEBI" id="CHEBI:28938"/>
    </cofactor>
    <cofactor evidence="16">
        <name>K(+)</name>
        <dbReference type="ChEBI" id="CHEBI:29103"/>
    </cofactor>
    <text evidence="16">A monovalent cation. Ammonium or potassium.</text>
</comment>
<dbReference type="PANTHER" id="PTHR34265:SF1">
    <property type="entry name" value="TYPE III PANTOTHENATE KINASE"/>
    <property type="match status" value="1"/>
</dbReference>
<evidence type="ECO:0000313" key="17">
    <source>
        <dbReference type="EMBL" id="QOS39215.1"/>
    </source>
</evidence>
<evidence type="ECO:0000256" key="2">
    <source>
        <dbReference type="ARBA" id="ARBA00001958"/>
    </source>
</evidence>
<evidence type="ECO:0000256" key="14">
    <source>
        <dbReference type="ARBA" id="ARBA00038036"/>
    </source>
</evidence>
<comment type="subunit">
    <text evidence="5 16">Homodimer.</text>
</comment>
<dbReference type="InterPro" id="IPR043129">
    <property type="entry name" value="ATPase_NBD"/>
</dbReference>
<keyword evidence="11 16" id="KW-0067">ATP-binding</keyword>
<dbReference type="PANTHER" id="PTHR34265">
    <property type="entry name" value="TYPE III PANTOTHENATE KINASE"/>
    <property type="match status" value="1"/>
</dbReference>
<accession>A0A7M1XJQ3</accession>
<keyword evidence="8 16" id="KW-0808">Transferase</keyword>
<feature type="binding site" evidence="16">
    <location>
        <position position="132"/>
    </location>
    <ligand>
        <name>ATP</name>
        <dbReference type="ChEBI" id="CHEBI:30616"/>
    </ligand>
</feature>
<evidence type="ECO:0000256" key="8">
    <source>
        <dbReference type="ARBA" id="ARBA00022679"/>
    </source>
</evidence>
<dbReference type="Gene3D" id="3.30.420.40">
    <property type="match status" value="2"/>
</dbReference>
<organism evidence="17 18">
    <name type="scientific">Treponema rectale</name>
    <dbReference type="NCBI Taxonomy" id="744512"/>
    <lineage>
        <taxon>Bacteria</taxon>
        <taxon>Pseudomonadati</taxon>
        <taxon>Spirochaetota</taxon>
        <taxon>Spirochaetia</taxon>
        <taxon>Spirochaetales</taxon>
        <taxon>Treponemataceae</taxon>
        <taxon>Treponema</taxon>
    </lineage>
</organism>
<evidence type="ECO:0000256" key="13">
    <source>
        <dbReference type="ARBA" id="ARBA00022993"/>
    </source>
</evidence>
<comment type="subcellular location">
    <subcellularLocation>
        <location evidence="3 16">Cytoplasm</location>
    </subcellularLocation>
</comment>
<dbReference type="UniPathway" id="UPA00241">
    <property type="reaction ID" value="UER00352"/>
</dbReference>
<dbReference type="InterPro" id="IPR004619">
    <property type="entry name" value="Type_III_PanK"/>
</dbReference>
<protein>
    <recommendedName>
        <fullName evidence="15 16">Type III pantothenate kinase</fullName>
        <ecNumber evidence="6 16">2.7.1.33</ecNumber>
    </recommendedName>
    <alternativeName>
        <fullName evidence="16">PanK-III</fullName>
    </alternativeName>
    <alternativeName>
        <fullName evidence="16">Pantothenic acid kinase</fullName>
    </alternativeName>
</protein>
<dbReference type="SUPFAM" id="SSF53067">
    <property type="entry name" value="Actin-like ATPase domain"/>
    <property type="match status" value="2"/>
</dbReference>
<keyword evidence="10 16" id="KW-0418">Kinase</keyword>
<keyword evidence="12 16" id="KW-0630">Potassium</keyword>
<dbReference type="KEGG" id="trc:DYE49_01595"/>
<dbReference type="GO" id="GO:0005524">
    <property type="term" value="F:ATP binding"/>
    <property type="evidence" value="ECO:0007669"/>
    <property type="project" value="UniProtKB-UniRule"/>
</dbReference>
<keyword evidence="9 16" id="KW-0547">Nucleotide-binding</keyword>
<dbReference type="EMBL" id="CP031517">
    <property type="protein sequence ID" value="QOS39215.1"/>
    <property type="molecule type" value="Genomic_DNA"/>
</dbReference>
<comment type="cofactor">
    <cofactor evidence="2">
        <name>K(+)</name>
        <dbReference type="ChEBI" id="CHEBI:29103"/>
    </cofactor>
</comment>
<evidence type="ECO:0000256" key="6">
    <source>
        <dbReference type="ARBA" id="ARBA00012102"/>
    </source>
</evidence>
<evidence type="ECO:0000256" key="3">
    <source>
        <dbReference type="ARBA" id="ARBA00004496"/>
    </source>
</evidence>
<comment type="catalytic activity">
    <reaction evidence="1 16">
        <text>(R)-pantothenate + ATP = (R)-4'-phosphopantothenate + ADP + H(+)</text>
        <dbReference type="Rhea" id="RHEA:16373"/>
        <dbReference type="ChEBI" id="CHEBI:10986"/>
        <dbReference type="ChEBI" id="CHEBI:15378"/>
        <dbReference type="ChEBI" id="CHEBI:29032"/>
        <dbReference type="ChEBI" id="CHEBI:30616"/>
        <dbReference type="ChEBI" id="CHEBI:456216"/>
        <dbReference type="EC" id="2.7.1.33"/>
    </reaction>
</comment>
<comment type="function">
    <text evidence="16">Catalyzes the phosphorylation of pantothenate (Pan), the first step in CoA biosynthesis.</text>
</comment>
<dbReference type="Proteomes" id="UP000593591">
    <property type="component" value="Chromosome"/>
</dbReference>
<feature type="binding site" evidence="16">
    <location>
        <position position="184"/>
    </location>
    <ligand>
        <name>substrate</name>
    </ligand>
</feature>
<feature type="binding site" evidence="16">
    <location>
        <begin position="6"/>
        <end position="13"/>
    </location>
    <ligand>
        <name>ATP</name>
        <dbReference type="ChEBI" id="CHEBI:30616"/>
    </ligand>
</feature>
<keyword evidence="13 16" id="KW-0173">Coenzyme A biosynthesis</keyword>
<dbReference type="GO" id="GO:0004594">
    <property type="term" value="F:pantothenate kinase activity"/>
    <property type="evidence" value="ECO:0007669"/>
    <property type="project" value="UniProtKB-UniRule"/>
</dbReference>
<evidence type="ECO:0000256" key="10">
    <source>
        <dbReference type="ARBA" id="ARBA00022777"/>
    </source>
</evidence>
<dbReference type="HAMAP" id="MF_01274">
    <property type="entry name" value="Pantothen_kinase_3"/>
    <property type="match status" value="1"/>
</dbReference>
<proteinExistence type="inferred from homology"/>
<dbReference type="EC" id="2.7.1.33" evidence="6 16"/>
<evidence type="ECO:0000256" key="5">
    <source>
        <dbReference type="ARBA" id="ARBA00011738"/>
    </source>
</evidence>
<keyword evidence="7 16" id="KW-0963">Cytoplasm</keyword>
<dbReference type="NCBIfam" id="TIGR00671">
    <property type="entry name" value="baf"/>
    <property type="match status" value="1"/>
</dbReference>
<dbReference type="CDD" id="cd24015">
    <property type="entry name" value="ASKHA_NBD_PanK-III"/>
    <property type="match status" value="1"/>
</dbReference>
<evidence type="ECO:0000313" key="18">
    <source>
        <dbReference type="Proteomes" id="UP000593591"/>
    </source>
</evidence>
<evidence type="ECO:0000256" key="7">
    <source>
        <dbReference type="ARBA" id="ARBA00022490"/>
    </source>
</evidence>
<comment type="caution">
    <text evidence="16">Lacks conserved residue(s) required for the propagation of feature annotation.</text>
</comment>
<dbReference type="Pfam" id="PF03309">
    <property type="entry name" value="Pan_kinase"/>
    <property type="match status" value="1"/>
</dbReference>
<sequence length="258" mass="28845">MILLADLGNRSLSLSIYENRQEKASFKTLSDKFKSADEYQETLRQFLRLQNLTPKDIDGAILASVVPSLTKRVEKAINTVLDKECLLLDRKLKTGLAIRMDNPSEVGSNLISAAIGAINDYQEDCLIICLSSCLSLTLATKDKQFLGGSLFPGMRESVSHMCETNAQLMEIDLGRPNKLIAKSTKECINSGVVKGYMHLVDSLADEMEQEFGKPLRRILTGPDANILQSFMGHKYTYNPHLLMDGLYDIYIKNTFLNK</sequence>
<dbReference type="GO" id="GO:0005737">
    <property type="term" value="C:cytoplasm"/>
    <property type="evidence" value="ECO:0007669"/>
    <property type="project" value="UniProtKB-SubCell"/>
</dbReference>
<dbReference type="GO" id="GO:0015937">
    <property type="term" value="P:coenzyme A biosynthetic process"/>
    <property type="evidence" value="ECO:0007669"/>
    <property type="project" value="UniProtKB-UniRule"/>
</dbReference>
<evidence type="ECO:0000256" key="11">
    <source>
        <dbReference type="ARBA" id="ARBA00022840"/>
    </source>
</evidence>
<dbReference type="AlphaFoldDB" id="A0A7M1XJQ3"/>